<keyword evidence="2" id="KW-1185">Reference proteome</keyword>
<gene>
    <name evidence="1" type="ORF">RPERSI_LOCUS21849</name>
</gene>
<comment type="caution">
    <text evidence="1">The sequence shown here is derived from an EMBL/GenBank/DDBJ whole genome shotgun (WGS) entry which is preliminary data.</text>
</comment>
<reference evidence="1" key="1">
    <citation type="submission" date="2021-06" db="EMBL/GenBank/DDBJ databases">
        <authorList>
            <person name="Kallberg Y."/>
            <person name="Tangrot J."/>
            <person name="Rosling A."/>
        </authorList>
    </citation>
    <scope>NUCLEOTIDE SEQUENCE</scope>
    <source>
        <strain evidence="1">MA461A</strain>
    </source>
</reference>
<accession>A0ACA9RQT3</accession>
<protein>
    <submittedName>
        <fullName evidence="1">23278_t:CDS:1</fullName>
    </submittedName>
</protein>
<name>A0ACA9RQT3_9GLOM</name>
<feature type="non-terminal residue" evidence="1">
    <location>
        <position position="75"/>
    </location>
</feature>
<organism evidence="1 2">
    <name type="scientific">Racocetra persica</name>
    <dbReference type="NCBI Taxonomy" id="160502"/>
    <lineage>
        <taxon>Eukaryota</taxon>
        <taxon>Fungi</taxon>
        <taxon>Fungi incertae sedis</taxon>
        <taxon>Mucoromycota</taxon>
        <taxon>Glomeromycotina</taxon>
        <taxon>Glomeromycetes</taxon>
        <taxon>Diversisporales</taxon>
        <taxon>Gigasporaceae</taxon>
        <taxon>Racocetra</taxon>
    </lineage>
</organism>
<dbReference type="EMBL" id="CAJVQC010064981">
    <property type="protein sequence ID" value="CAG8805050.1"/>
    <property type="molecule type" value="Genomic_DNA"/>
</dbReference>
<feature type="non-terminal residue" evidence="1">
    <location>
        <position position="1"/>
    </location>
</feature>
<evidence type="ECO:0000313" key="2">
    <source>
        <dbReference type="Proteomes" id="UP000789920"/>
    </source>
</evidence>
<sequence>EIDISPYPIIFNINKYTDVFLNGIGILRWLDFILQNPEISILSVLKKIDKILFDTSPSNDRIKKDVHSRPSTLHQ</sequence>
<evidence type="ECO:0000313" key="1">
    <source>
        <dbReference type="EMBL" id="CAG8805050.1"/>
    </source>
</evidence>
<dbReference type="Proteomes" id="UP000789920">
    <property type="component" value="Unassembled WGS sequence"/>
</dbReference>
<proteinExistence type="predicted"/>